<feature type="transmembrane region" description="Helical" evidence="2">
    <location>
        <begin position="117"/>
        <end position="139"/>
    </location>
</feature>
<feature type="transmembrane region" description="Helical" evidence="2">
    <location>
        <begin position="94"/>
        <end position="111"/>
    </location>
</feature>
<dbReference type="EMBL" id="CP038231">
    <property type="protein sequence ID" value="QDH13084.1"/>
    <property type="molecule type" value="Genomic_DNA"/>
</dbReference>
<dbReference type="AlphaFoldDB" id="A0A4Y6U7D8"/>
<feature type="transmembrane region" description="Helical" evidence="2">
    <location>
        <begin position="12"/>
        <end position="34"/>
    </location>
</feature>
<name>A0A4Y6U7D8_9PROT</name>
<dbReference type="Proteomes" id="UP000318709">
    <property type="component" value="Chromosome"/>
</dbReference>
<sequence length="224" mass="22719">MVSSTPSKARTAWPRTVGVLLILGGLALIGCELLHQGLTSMLPGFILGAGLILCGLMTATRSPASLPFYGLWLLVTLGVIGGLGGLMGIASSPVLALGILVGLLLCLPPLSRHLQANWVALGILLASSSLALAVMGFALMQPGAHPPAMPPHLRIPTKAVLEQGQPSTVPSEAEAPQVGGQTLEVAPEPAKTQVTPLQAPTAPPAHVTQAPTNLAPALPAGSKH</sequence>
<proteinExistence type="predicted"/>
<protein>
    <recommendedName>
        <fullName evidence="5">DUF308 domain-containing protein</fullName>
    </recommendedName>
</protein>
<keyword evidence="4" id="KW-1185">Reference proteome</keyword>
<accession>A0A4Y6U7D8</accession>
<feature type="region of interest" description="Disordered" evidence="1">
    <location>
        <begin position="163"/>
        <end position="224"/>
    </location>
</feature>
<feature type="transmembrane region" description="Helical" evidence="2">
    <location>
        <begin position="41"/>
        <end position="60"/>
    </location>
</feature>
<dbReference type="RefSeq" id="WP_141442728.1">
    <property type="nucleotide sequence ID" value="NZ_CP038231.1"/>
</dbReference>
<organism evidence="3 4">
    <name type="scientific">Formicincola oecophyllae</name>
    <dbReference type="NCBI Taxonomy" id="2558361"/>
    <lineage>
        <taxon>Bacteria</taxon>
        <taxon>Pseudomonadati</taxon>
        <taxon>Pseudomonadota</taxon>
        <taxon>Alphaproteobacteria</taxon>
        <taxon>Acetobacterales</taxon>
        <taxon>Acetobacteraceae</taxon>
        <taxon>Formicincola</taxon>
    </lineage>
</organism>
<evidence type="ECO:0000313" key="3">
    <source>
        <dbReference type="EMBL" id="QDH13084.1"/>
    </source>
</evidence>
<gene>
    <name evidence="3" type="ORF">E3E12_01460</name>
</gene>
<feature type="transmembrane region" description="Helical" evidence="2">
    <location>
        <begin position="66"/>
        <end position="87"/>
    </location>
</feature>
<dbReference type="KEGG" id="swf:E3E12_01460"/>
<keyword evidence="2" id="KW-0812">Transmembrane</keyword>
<evidence type="ECO:0000256" key="2">
    <source>
        <dbReference type="SAM" id="Phobius"/>
    </source>
</evidence>
<evidence type="ECO:0000256" key="1">
    <source>
        <dbReference type="SAM" id="MobiDB-lite"/>
    </source>
</evidence>
<evidence type="ECO:0008006" key="5">
    <source>
        <dbReference type="Google" id="ProtNLM"/>
    </source>
</evidence>
<reference evidence="3 4" key="1">
    <citation type="submission" date="2019-03" db="EMBL/GenBank/DDBJ databases">
        <title>The complete genome sequence of Swingsia_sp. F3b2 LMG30590(T).</title>
        <authorList>
            <person name="Chua K.-O."/>
            <person name="Chan K.-G."/>
            <person name="See-Too W.-S."/>
        </authorList>
    </citation>
    <scope>NUCLEOTIDE SEQUENCE [LARGE SCALE GENOMIC DNA]</scope>
    <source>
        <strain evidence="3 4">F3b2</strain>
    </source>
</reference>
<evidence type="ECO:0000313" key="4">
    <source>
        <dbReference type="Proteomes" id="UP000318709"/>
    </source>
</evidence>
<keyword evidence="2" id="KW-1133">Transmembrane helix</keyword>
<keyword evidence="2" id="KW-0472">Membrane</keyword>